<dbReference type="SUPFAM" id="SSF117281">
    <property type="entry name" value="Kelch motif"/>
    <property type="match status" value="1"/>
</dbReference>
<evidence type="ECO:0000256" key="1">
    <source>
        <dbReference type="ARBA" id="ARBA00022441"/>
    </source>
</evidence>
<feature type="region of interest" description="Disordered" evidence="3">
    <location>
        <begin position="541"/>
        <end position="642"/>
    </location>
</feature>
<feature type="compositionally biased region" description="Low complexity" evidence="3">
    <location>
        <begin position="541"/>
        <end position="565"/>
    </location>
</feature>
<sequence length="752" mass="84680">MELDYFKILIIIIVYFNNYGAWAVEPRYQHNSLLVGSNLFLLGGLSQISGTEREIFYLDLTKSFKVDSPPWEDITSYAPIPIDFYHGASASTDNYTIYIFGGEGNKNNDKFVYRFTIEPKGNTVSWNDQLVTTGTPPSTNRYGISSAIDPIKSYIYIFGGKSIDEEGQEIINNDLFRFDYLEFTWDIMSNASSPTKRYDYTSTFIRGFIYYIGGIEQSGQNSTNIVNINEIYIYNTNTDSWSSNIAAGDPIGNRAGHSASSSKSSEDTIIIYGGSESIPPDVLTAAKPLLAVLDVVTLKWSAPGVQLSNGMSELPELAYHSAAIFEDYMILSYGNLMTDSTINPNVYVADTKSYDWVSEFSPYVKKSNKNKIIIGVVVPLVVILIIVAIGIWYYRKKRANDDNSSMSTINNNINNNNDDLNNRDSNLSILSHRPDINQNNENNQNNRNYYPPLSSQFHSYNPLPLPPSSQIKDSSPQHSSSNDKLTYQNQLYDPTIMNQQLMNQQLLMNQQIMNQPMSQQQLIMMNQQLLQERQQFMNHIMNQQQQPQQLQQQQQQQQLMNQENQFLPSESTAHEVSVQNQDQPNYSYQPQQYISGTGSQTDQPPSPTTPITPTTLNPNNPNQIYPPIPSISNLPYPSSTSPTPNLNYTPAIHNPNVTYTPRNTNPIITYNYAANPVQNVSNISDMIQDPSQDSSQGSPVIPQDSTNNPSNTSRNLLLSQPYNPDNNPNNPNNPNSNPESNLDMNFDNNPGY</sequence>
<evidence type="ECO:0000256" key="2">
    <source>
        <dbReference type="ARBA" id="ARBA00022737"/>
    </source>
</evidence>
<feature type="compositionally biased region" description="Low complexity" evidence="3">
    <location>
        <begin position="413"/>
        <end position="448"/>
    </location>
</feature>
<dbReference type="PANTHER" id="PTHR46093:SF18">
    <property type="entry name" value="FIBRONECTIN TYPE-III DOMAIN-CONTAINING PROTEIN"/>
    <property type="match status" value="1"/>
</dbReference>
<proteinExistence type="predicted"/>
<gene>
    <name evidence="5" type="ORF">Glove_521g32</name>
</gene>
<dbReference type="STRING" id="1348612.A0A397GG33"/>
<evidence type="ECO:0000256" key="4">
    <source>
        <dbReference type="SAM" id="Phobius"/>
    </source>
</evidence>
<dbReference type="Gene3D" id="2.120.10.80">
    <property type="entry name" value="Kelch-type beta propeller"/>
    <property type="match status" value="2"/>
</dbReference>
<dbReference type="Pfam" id="PF24681">
    <property type="entry name" value="Kelch_KLHDC2_KLHL20_DRC7"/>
    <property type="match status" value="1"/>
</dbReference>
<feature type="compositionally biased region" description="Polar residues" evidence="3">
    <location>
        <begin position="742"/>
        <end position="752"/>
    </location>
</feature>
<feature type="compositionally biased region" description="Low complexity" evidence="3">
    <location>
        <begin position="721"/>
        <end position="741"/>
    </location>
</feature>
<evidence type="ECO:0000313" key="6">
    <source>
        <dbReference type="Proteomes" id="UP000266861"/>
    </source>
</evidence>
<feature type="compositionally biased region" description="Polar residues" evidence="3">
    <location>
        <begin position="577"/>
        <end position="603"/>
    </location>
</feature>
<feature type="compositionally biased region" description="Polar residues" evidence="3">
    <location>
        <begin position="703"/>
        <end position="720"/>
    </location>
</feature>
<reference evidence="5 6" key="1">
    <citation type="submission" date="2018-08" db="EMBL/GenBank/DDBJ databases">
        <title>Genome and evolution of the arbuscular mycorrhizal fungus Diversispora epigaea (formerly Glomus versiforme) and its bacterial endosymbionts.</title>
        <authorList>
            <person name="Sun X."/>
            <person name="Fei Z."/>
            <person name="Harrison M."/>
        </authorList>
    </citation>
    <scope>NUCLEOTIDE SEQUENCE [LARGE SCALE GENOMIC DNA]</scope>
    <source>
        <strain evidence="5 6">IT104</strain>
    </source>
</reference>
<feature type="transmembrane region" description="Helical" evidence="4">
    <location>
        <begin position="372"/>
        <end position="394"/>
    </location>
</feature>
<feature type="region of interest" description="Disordered" evidence="3">
    <location>
        <begin position="413"/>
        <end position="484"/>
    </location>
</feature>
<organism evidence="5 6">
    <name type="scientific">Diversispora epigaea</name>
    <dbReference type="NCBI Taxonomy" id="1348612"/>
    <lineage>
        <taxon>Eukaryota</taxon>
        <taxon>Fungi</taxon>
        <taxon>Fungi incertae sedis</taxon>
        <taxon>Mucoromycota</taxon>
        <taxon>Glomeromycotina</taxon>
        <taxon>Glomeromycetes</taxon>
        <taxon>Diversisporales</taxon>
        <taxon>Diversisporaceae</taxon>
        <taxon>Diversispora</taxon>
    </lineage>
</organism>
<dbReference type="AlphaFoldDB" id="A0A397GG33"/>
<evidence type="ECO:0000313" key="5">
    <source>
        <dbReference type="EMBL" id="RHZ49417.1"/>
    </source>
</evidence>
<keyword evidence="1" id="KW-0880">Kelch repeat</keyword>
<accession>A0A397GG33</accession>
<dbReference type="PANTHER" id="PTHR46093">
    <property type="entry name" value="ACYL-COA-BINDING DOMAIN-CONTAINING PROTEIN 5"/>
    <property type="match status" value="1"/>
</dbReference>
<evidence type="ECO:0000256" key="3">
    <source>
        <dbReference type="SAM" id="MobiDB-lite"/>
    </source>
</evidence>
<feature type="region of interest" description="Disordered" evidence="3">
    <location>
        <begin position="685"/>
        <end position="752"/>
    </location>
</feature>
<dbReference type="OrthoDB" id="2446102at2759"/>
<keyword evidence="6" id="KW-1185">Reference proteome</keyword>
<name>A0A397GG33_9GLOM</name>
<feature type="compositionally biased region" description="Low complexity" evidence="3">
    <location>
        <begin position="688"/>
        <end position="699"/>
    </location>
</feature>
<keyword evidence="4" id="KW-1133">Transmembrane helix</keyword>
<dbReference type="EMBL" id="PQFF01000450">
    <property type="protein sequence ID" value="RHZ49417.1"/>
    <property type="molecule type" value="Genomic_DNA"/>
</dbReference>
<keyword evidence="4" id="KW-0472">Membrane</keyword>
<feature type="compositionally biased region" description="Low complexity" evidence="3">
    <location>
        <begin position="611"/>
        <end position="623"/>
    </location>
</feature>
<keyword evidence="4" id="KW-0812">Transmembrane</keyword>
<keyword evidence="2" id="KW-0677">Repeat</keyword>
<comment type="caution">
    <text evidence="5">The sequence shown here is derived from an EMBL/GenBank/DDBJ whole genome shotgun (WGS) entry which is preliminary data.</text>
</comment>
<dbReference type="InterPro" id="IPR015915">
    <property type="entry name" value="Kelch-typ_b-propeller"/>
</dbReference>
<evidence type="ECO:0008006" key="7">
    <source>
        <dbReference type="Google" id="ProtNLM"/>
    </source>
</evidence>
<dbReference type="Proteomes" id="UP000266861">
    <property type="component" value="Unassembled WGS sequence"/>
</dbReference>
<protein>
    <recommendedName>
        <fullName evidence="7">Galactose oxidase</fullName>
    </recommendedName>
</protein>
<feature type="compositionally biased region" description="Polar residues" evidence="3">
    <location>
        <begin position="468"/>
        <end position="484"/>
    </location>
</feature>